<feature type="compositionally biased region" description="Basic residues" evidence="2">
    <location>
        <begin position="1628"/>
        <end position="1637"/>
    </location>
</feature>
<feature type="compositionally biased region" description="Acidic residues" evidence="2">
    <location>
        <begin position="487"/>
        <end position="507"/>
    </location>
</feature>
<dbReference type="GO" id="GO:1905515">
    <property type="term" value="P:non-motile cilium assembly"/>
    <property type="evidence" value="ECO:0007669"/>
    <property type="project" value="TreeGrafter"/>
</dbReference>
<evidence type="ECO:0000259" key="3">
    <source>
        <dbReference type="Pfam" id="PF15717"/>
    </source>
</evidence>
<feature type="compositionally biased region" description="Basic and acidic residues" evidence="2">
    <location>
        <begin position="2347"/>
        <end position="2356"/>
    </location>
</feature>
<feature type="region of interest" description="Disordered" evidence="2">
    <location>
        <begin position="624"/>
        <end position="669"/>
    </location>
</feature>
<evidence type="ECO:0000256" key="1">
    <source>
        <dbReference type="SAM" id="Coils"/>
    </source>
</evidence>
<dbReference type="GO" id="GO:0034451">
    <property type="term" value="C:centriolar satellite"/>
    <property type="evidence" value="ECO:0007669"/>
    <property type="project" value="TreeGrafter"/>
</dbReference>
<feature type="compositionally biased region" description="Pro residues" evidence="2">
    <location>
        <begin position="657"/>
        <end position="666"/>
    </location>
</feature>
<evidence type="ECO:0000256" key="2">
    <source>
        <dbReference type="SAM" id="MobiDB-lite"/>
    </source>
</evidence>
<feature type="compositionally biased region" description="Polar residues" evidence="2">
    <location>
        <begin position="953"/>
        <end position="965"/>
    </location>
</feature>
<feature type="compositionally biased region" description="Polar residues" evidence="2">
    <location>
        <begin position="878"/>
        <end position="888"/>
    </location>
</feature>
<feature type="compositionally biased region" description="Basic and acidic residues" evidence="2">
    <location>
        <begin position="2184"/>
        <end position="2197"/>
    </location>
</feature>
<evidence type="ECO:0000313" key="4">
    <source>
        <dbReference type="EMBL" id="KAK3740982.1"/>
    </source>
</evidence>
<dbReference type="EMBL" id="JAWDGP010006450">
    <property type="protein sequence ID" value="KAK3740982.1"/>
    <property type="molecule type" value="Genomic_DNA"/>
</dbReference>
<keyword evidence="5" id="KW-1185">Reference proteome</keyword>
<dbReference type="Pfam" id="PF15717">
    <property type="entry name" value="PCM1_C"/>
    <property type="match status" value="2"/>
</dbReference>
<feature type="compositionally biased region" description="Basic and acidic residues" evidence="2">
    <location>
        <begin position="979"/>
        <end position="989"/>
    </location>
</feature>
<feature type="region of interest" description="Disordered" evidence="2">
    <location>
        <begin position="245"/>
        <end position="348"/>
    </location>
</feature>
<feature type="region of interest" description="Disordered" evidence="2">
    <location>
        <begin position="685"/>
        <end position="708"/>
    </location>
</feature>
<feature type="coiled-coil region" evidence="1">
    <location>
        <begin position="899"/>
        <end position="926"/>
    </location>
</feature>
<feature type="compositionally biased region" description="Polar residues" evidence="2">
    <location>
        <begin position="2318"/>
        <end position="2332"/>
    </location>
</feature>
<feature type="coiled-coil region" evidence="1">
    <location>
        <begin position="746"/>
        <end position="776"/>
    </location>
</feature>
<dbReference type="GO" id="GO:0036064">
    <property type="term" value="C:ciliary basal body"/>
    <property type="evidence" value="ECO:0007669"/>
    <property type="project" value="TreeGrafter"/>
</dbReference>
<name>A0AAE0YCL5_9GAST</name>
<comment type="caution">
    <text evidence="4">The sequence shown here is derived from an EMBL/GenBank/DDBJ whole genome shotgun (WGS) entry which is preliminary data.</text>
</comment>
<feature type="compositionally biased region" description="Basic residues" evidence="2">
    <location>
        <begin position="1232"/>
        <end position="1244"/>
    </location>
</feature>
<feature type="compositionally biased region" description="Low complexity" evidence="2">
    <location>
        <begin position="322"/>
        <end position="332"/>
    </location>
</feature>
<gene>
    <name evidence="4" type="ORF">RRG08_005673</name>
</gene>
<feature type="compositionally biased region" description="Low complexity" evidence="2">
    <location>
        <begin position="245"/>
        <end position="256"/>
    </location>
</feature>
<proteinExistence type="predicted"/>
<feature type="region of interest" description="Disordered" evidence="2">
    <location>
        <begin position="1013"/>
        <end position="1051"/>
    </location>
</feature>
<feature type="compositionally biased region" description="Basic and acidic residues" evidence="2">
    <location>
        <begin position="1026"/>
        <end position="1041"/>
    </location>
</feature>
<feature type="domain" description="Pericentriolar material 1 protein C-terminal" evidence="3">
    <location>
        <begin position="1736"/>
        <end position="1927"/>
    </location>
</feature>
<feature type="region of interest" description="Disordered" evidence="2">
    <location>
        <begin position="480"/>
        <end position="535"/>
    </location>
</feature>
<feature type="compositionally biased region" description="Low complexity" evidence="2">
    <location>
        <begin position="1997"/>
        <end position="2019"/>
    </location>
</feature>
<feature type="compositionally biased region" description="Polar residues" evidence="2">
    <location>
        <begin position="1096"/>
        <end position="1109"/>
    </location>
</feature>
<dbReference type="PANTHER" id="PTHR14164:SF12">
    <property type="entry name" value="PERICENTRIOLAR MATERIAL 1 PROTEIN"/>
    <property type="match status" value="1"/>
</dbReference>
<feature type="compositionally biased region" description="Polar residues" evidence="2">
    <location>
        <begin position="1644"/>
        <end position="1654"/>
    </location>
</feature>
<feature type="compositionally biased region" description="Acidic residues" evidence="2">
    <location>
        <begin position="2226"/>
        <end position="2235"/>
    </location>
</feature>
<feature type="compositionally biased region" description="Polar residues" evidence="2">
    <location>
        <begin position="624"/>
        <end position="636"/>
    </location>
</feature>
<feature type="compositionally biased region" description="Basic and acidic residues" evidence="2">
    <location>
        <begin position="1655"/>
        <end position="1664"/>
    </location>
</feature>
<feature type="compositionally biased region" description="Basic and acidic residues" evidence="2">
    <location>
        <begin position="287"/>
        <end position="297"/>
    </location>
</feature>
<feature type="coiled-coil region" evidence="1">
    <location>
        <begin position="542"/>
        <end position="612"/>
    </location>
</feature>
<evidence type="ECO:0000313" key="5">
    <source>
        <dbReference type="Proteomes" id="UP001283361"/>
    </source>
</evidence>
<feature type="compositionally biased region" description="Acidic residues" evidence="2">
    <location>
        <begin position="2257"/>
        <end position="2273"/>
    </location>
</feature>
<feature type="region of interest" description="Disordered" evidence="2">
    <location>
        <begin position="1997"/>
        <end position="2021"/>
    </location>
</feature>
<feature type="region of interest" description="Disordered" evidence="2">
    <location>
        <begin position="869"/>
        <end position="896"/>
    </location>
</feature>
<sequence length="2471" mass="273641">MASGGFQPNKQGKPESKRRSNWQRSVSSDRDDAQSLNSLPSDIRINNWDLSDLWPTNLGGDSKRRKKSKGNPEREREQSLSVDSPPHDHRHHTPTSYPRTKLAPGTPTSQRVALENLKQHMTFSDMDDQVSTDGERNNERQASQSHRRRFNHTDSENEVRAIHNNRNNNMDYSNRDQEPDSNEVIARLMQIRDFMKQARSMLDSMERLGDRKKVEDIEKVRRLIRNLQEQEQGYRGLLQNSMQVQGDGAQAQAGQGIRVEVKEDSDDDTSVDLEVKTENSETSDNSQESRPRIESKLGIESGEDDDQRDGNVPLFPEPLLGAAAAASSVAQANTSENATMSRSPDLDNTLVQGGLRVTLQESQDGARAPADIESSSLQHQELLKILKEKQQQLQALMGRQEELNLKRRETEKKLLQAQARDNKARAALSAVTAGRQFVEKRLASHQAQSLLEAVSSTSAAQAAATASAVSMALETGVWNTPDHARDQEDDNNQDGDDDEDAAADNDEERGADGESRVLKSNIVGYPESDDEDNSNVRELGAVSSLPNDLQELRRQLNFLRNEFSMVSELPKNLDTNTGPSVDDGRQQLQNKLQELQSKRSGINKLLQELQMIHSQPLELLQNNGSAMTQDSSNPQTWRPGPSNIPTSRLQQQHREPLPPPPPPPPQNLQNQQLEEQQLPLHPLLANLPLSSGASGGPSLPPNLRASMNDMAAPTSSAVDSALSTFARLAAEGSNQQQASSMDPLMVSEVQEKLRRLKEVRGQLDQLRSLVQYYQDQRDELEPVEPEASTQAGQARGAVSRQTNSEVRIPRPLQEQEHGTEPPAQLEVFMHPQQQRKQQGKQTSESSALGGAASFQNMAQLLNLAGTDQVDDHSDEENASVSQSESQWSHLGPWDDDPEIQEKVKKLKAAKEKLRQLQDLVAFVQQSPDAARVLPDNLGDIANSTEEGEGEAVSQATQTDEPNASVSEGEVLSDSNQHMQQRDNTDGLDSTRAELERLRKERAMLLDIQNQLKQIQDQTEGTSVDRGQGERRERRDDQHGDLSKPGQTSNAPVVTFASNDELYSKMRRQRILREELRSKKKELEAIMKKDRNKRQYSRNQDNQSDTVSLNTDTFGIPASVDATMATWGGSTVDNLENITEDEDGQERNERTGREEDDEDDGYPSDGIVQVEEEEEENDSDNGTYTIEADARQRRSLRKVPAGAAGGMGIGARPKTSRGRQTYPQPSYGDKNAKKFPKKQNTKRSKGNQQEYRLRQENFRSAEELIEEDETIKVEDSKWFHQIQERLSTLSSSVEVLLRKSDNDSRQLSVSLSQENAPQAGSFISPMQEQMLQLQNQSMMLSFGQVVQSLARQQGDMHQLQQQLQTLQLQVQEVQEQSFHGGLGSSGSHLFRPTLTNTPLNNSSFNLQASAAATAQSLSFNQHMPSPFNQAGLNNTAPANLLGGLSPGFRSIQQQTPGLGLSTGNLSNVGVTGAGLSVNTLPSSLNPSHPLLTSSSGFVFNPVSHSTLGSHHGHTQQHLNNSTSQYNVNFNRHQGTSSSSLFNAHQNPDTAPAAGVATRDFSQIVNDSLMPDQISRGAHTQQSGADGPGLNFSSLFPNSSSFLSNRDMKEEQGDVEEENPVPSHLPSTGRFKKRKHGSQVKKSENDTSTGPRISTARSEHTDERESSSSAPPKWSLGLSSAYRPGSDYAGASGDAAACADFDANSSYSSIQSIREQHSKLRTEQTRIKTANDAEEGNTLFDTLRDTIYTEVASLISQNESRPHFLLELFRDIRQVDSDLMRQRTLYALQDLLKSGLKEVKSLRSPNASWVKAETANSEQTPSESMTSEDDEDLKVTRLQEEITAAERSRLNRLMRNTGSMRNYPFDYAETAENPSSLSTPTNGADDAPFFQDTLGETVIRFDSLRLEEEERSSSAKEKMKGQEGGASASEEGRQKTIWGEGGFLASEQLMRDMRYQTVSGSTRRTTLEEEEEGRNRWKQRFGASSFLGATGNILISQESQSSEVASSSAMDQASESSMSDMPYPRIDMKQLDKQIKAIMLETIPVVKEHMEDVCSGQLLAYIKRLVLSLTGQMSSQDFARFFHRQLASILEDTLQKYHGRKMRECGEDLLVEISDVLFNELAFFRLMQDLDDPNVSGRLRGTNWQDQEADDKEGSEYSADSSSTSGDGDNQDKPVKTLSGRKSQKRNQDMQEKEAEATDRGFQITEADQDEMGRERDDELASQVRVEDAEEKDDDETEHSYKIELAPSETKPFTRIGSDEDDDEGDEEQSMEDPSETAVSRDSMLETNNTSGTEHQQQQQQTSQSAPDQVSPSPKPVGSCTDSGENAGSRSNAVRGTPRPETEGSQGDGAEKQDREKPVGGSSTSPSPPYKVNGDCTQAGGDSVVGGVNGVTNHNGSNDLHNSGENENDNELTIDDLPDRLDQQYEQQQLRGRYEEEQRHNLNIMDAVLASLDGTQELAGDGTLILTPDGFLS</sequence>
<dbReference type="GO" id="GO:0071539">
    <property type="term" value="P:protein localization to centrosome"/>
    <property type="evidence" value="ECO:0007669"/>
    <property type="project" value="InterPro"/>
</dbReference>
<feature type="region of interest" description="Disordered" evidence="2">
    <location>
        <begin position="2133"/>
        <end position="2412"/>
    </location>
</feature>
<dbReference type="Proteomes" id="UP001283361">
    <property type="component" value="Unassembled WGS sequence"/>
</dbReference>
<dbReference type="GO" id="GO:0034454">
    <property type="term" value="P:microtubule anchoring at centrosome"/>
    <property type="evidence" value="ECO:0007669"/>
    <property type="project" value="InterPro"/>
</dbReference>
<keyword evidence="1" id="KW-0175">Coiled coil</keyword>
<feature type="compositionally biased region" description="Acidic residues" evidence="2">
    <location>
        <begin position="1169"/>
        <end position="1178"/>
    </location>
</feature>
<feature type="compositionally biased region" description="Low complexity" evidence="2">
    <location>
        <begin position="1588"/>
        <end position="1603"/>
    </location>
</feature>
<feature type="compositionally biased region" description="Polar residues" evidence="2">
    <location>
        <begin position="1"/>
        <end position="10"/>
    </location>
</feature>
<reference evidence="4" key="1">
    <citation type="journal article" date="2023" name="G3 (Bethesda)">
        <title>A reference genome for the long-term kleptoplast-retaining sea slug Elysia crispata morphotype clarki.</title>
        <authorList>
            <person name="Eastman K.E."/>
            <person name="Pendleton A.L."/>
            <person name="Shaikh M.A."/>
            <person name="Suttiyut T."/>
            <person name="Ogas R."/>
            <person name="Tomko P."/>
            <person name="Gavelis G."/>
            <person name="Widhalm J.R."/>
            <person name="Wisecaver J.H."/>
        </authorList>
    </citation>
    <scope>NUCLEOTIDE SEQUENCE</scope>
    <source>
        <strain evidence="4">ECLA1</strain>
    </source>
</reference>
<feature type="region of interest" description="Disordered" evidence="2">
    <location>
        <begin position="1"/>
        <end position="108"/>
    </location>
</feature>
<feature type="region of interest" description="Disordered" evidence="2">
    <location>
        <begin position="778"/>
        <end position="819"/>
    </location>
</feature>
<feature type="region of interest" description="Disordered" evidence="2">
    <location>
        <begin position="1085"/>
        <end position="1109"/>
    </location>
</feature>
<feature type="compositionally biased region" description="Polar residues" evidence="2">
    <location>
        <begin position="333"/>
        <end position="342"/>
    </location>
</feature>
<feature type="region of interest" description="Disordered" evidence="2">
    <location>
        <begin position="1574"/>
        <end position="1673"/>
    </location>
</feature>
<feature type="coiled-coil region" evidence="1">
    <location>
        <begin position="379"/>
        <end position="420"/>
    </location>
</feature>
<feature type="compositionally biased region" description="Low complexity" evidence="2">
    <location>
        <begin position="2294"/>
        <end position="2303"/>
    </location>
</feature>
<organism evidence="4 5">
    <name type="scientific">Elysia crispata</name>
    <name type="common">lettuce slug</name>
    <dbReference type="NCBI Taxonomy" id="231223"/>
    <lineage>
        <taxon>Eukaryota</taxon>
        <taxon>Metazoa</taxon>
        <taxon>Spiralia</taxon>
        <taxon>Lophotrochozoa</taxon>
        <taxon>Mollusca</taxon>
        <taxon>Gastropoda</taxon>
        <taxon>Heterobranchia</taxon>
        <taxon>Euthyneura</taxon>
        <taxon>Panpulmonata</taxon>
        <taxon>Sacoglossa</taxon>
        <taxon>Placobranchoidea</taxon>
        <taxon>Plakobranchidae</taxon>
        <taxon>Elysia</taxon>
    </lineage>
</organism>
<feature type="region of interest" description="Disordered" evidence="2">
    <location>
        <begin position="1900"/>
        <end position="1935"/>
    </location>
</feature>
<feature type="compositionally biased region" description="Low complexity" evidence="2">
    <location>
        <begin position="2154"/>
        <end position="2166"/>
    </location>
</feature>
<feature type="region of interest" description="Disordered" evidence="2">
    <location>
        <begin position="1130"/>
        <end position="1251"/>
    </location>
</feature>
<feature type="region of interest" description="Disordered" evidence="2">
    <location>
        <begin position="1525"/>
        <end position="1551"/>
    </location>
</feature>
<accession>A0AAE0YCL5</accession>
<feature type="region of interest" description="Disordered" evidence="2">
    <location>
        <begin position="933"/>
        <end position="989"/>
    </location>
</feature>
<protein>
    <recommendedName>
        <fullName evidence="3">Pericentriolar material 1 protein C-terminal domain-containing protein</fullName>
    </recommendedName>
</protein>
<feature type="coiled-coil region" evidence="1">
    <location>
        <begin position="1348"/>
        <end position="1375"/>
    </location>
</feature>
<dbReference type="InterPro" id="IPR024138">
    <property type="entry name" value="Pericentriolar_Pcm1"/>
</dbReference>
<dbReference type="InterPro" id="IPR031446">
    <property type="entry name" value="PCM1_C"/>
</dbReference>
<feature type="compositionally biased region" description="Basic and acidic residues" evidence="2">
    <location>
        <begin position="151"/>
        <end position="161"/>
    </location>
</feature>
<feature type="compositionally biased region" description="Basic and acidic residues" evidence="2">
    <location>
        <begin position="1900"/>
        <end position="1919"/>
    </location>
</feature>
<feature type="compositionally biased region" description="Polar residues" evidence="2">
    <location>
        <begin position="2275"/>
        <end position="2293"/>
    </location>
</feature>
<feature type="region of interest" description="Disordered" evidence="2">
    <location>
        <begin position="125"/>
        <end position="181"/>
    </location>
</feature>
<feature type="compositionally biased region" description="Polar residues" evidence="2">
    <location>
        <begin position="1525"/>
        <end position="1547"/>
    </location>
</feature>
<feature type="compositionally biased region" description="Basic and acidic residues" evidence="2">
    <location>
        <begin position="508"/>
        <end position="517"/>
    </location>
</feature>
<feature type="region of interest" description="Disordered" evidence="2">
    <location>
        <begin position="1805"/>
        <end position="1830"/>
    </location>
</feature>
<feature type="compositionally biased region" description="Polar residues" evidence="2">
    <location>
        <begin position="1812"/>
        <end position="1823"/>
    </location>
</feature>
<feature type="domain" description="Pericentriolar material 1 protein C-terminal" evidence="3">
    <location>
        <begin position="1995"/>
        <end position="2305"/>
    </location>
</feature>
<dbReference type="PANTHER" id="PTHR14164">
    <property type="entry name" value="PERICENTRIOLAR MATERIAL 1-RELATED"/>
    <property type="match status" value="1"/>
</dbReference>